<dbReference type="EMBL" id="EF584002">
    <property type="protein sequence ID" value="ABQ76163.1"/>
    <property type="molecule type" value="Genomic_DNA"/>
</dbReference>
<organism evidence="1">
    <name type="scientific">uncultured haloarchaeon</name>
    <dbReference type="NCBI Taxonomy" id="160804"/>
    <lineage>
        <taxon>Archaea</taxon>
        <taxon>Methanobacteriati</taxon>
        <taxon>Methanobacteriota</taxon>
        <taxon>Stenosarchaea group</taxon>
        <taxon>Halobacteria</taxon>
        <taxon>Halobacteriales</taxon>
        <taxon>Halobacteriaceae</taxon>
        <taxon>environmental samples</taxon>
    </lineage>
</organism>
<name>A5YT56_9EURY</name>
<proteinExistence type="predicted"/>
<sequence length="328" mass="36483">MKLIKSYPLETQTANMHTEKSSRVTVSDVVTAVDDPDADADTVRDALRPVTNDGMVTQAAIETTVSDVSKLLATAETRIELAGDAYDDIARVAEPVEDIPTVRARLNRFSERLSAIESRIPELRPGISIPEDVESQPVEVYKFAVHIREIVVIAQEAIEAAEDFSFDAEQFESWLNRPDRRYDEFVEDLEVVVDAADELATTVDELVDESMIMTVDPAVQWADATMRTQVLLLLLTDLHAELADLRTLADRTGAHIRTGLADRINRAEEQVTDLNSALDTHATPAWRDRFGDDVEAFNATLKGFDPPVDWGAIDRALTEHQPNCPDKE</sequence>
<dbReference type="AlphaFoldDB" id="A5YT56"/>
<evidence type="ECO:0000313" key="1">
    <source>
        <dbReference type="EMBL" id="ABQ76163.1"/>
    </source>
</evidence>
<protein>
    <recommendedName>
        <fullName evidence="2">Halo transducer protein</fullName>
    </recommendedName>
</protein>
<accession>A5YT56</accession>
<reference evidence="1" key="1">
    <citation type="journal article" date="2007" name="ISME J.">
        <title>Genomic plasticity in prokaryotes: the case of the square haloarchaeon.</title>
        <authorList>
            <person name="Cuadros-Orellana S."/>
            <person name="Martin-Cuadrado A.B."/>
            <person name="Legault B."/>
            <person name="D'Auria G."/>
            <person name="Zhaxybayeva O."/>
            <person name="Papke R.T."/>
            <person name="Rodriguez-Valera F."/>
        </authorList>
    </citation>
    <scope>NUCLEOTIDE SEQUENCE</scope>
</reference>
<evidence type="ECO:0008006" key="2">
    <source>
        <dbReference type="Google" id="ProtNLM"/>
    </source>
</evidence>